<sequence length="68" mass="7648">MIRASCIGSVFDCPQLPNSVLAFTVRVSSVGSFPHHNSRVMGKEVKLQSMLYGIDRFVTIEYVELKEE</sequence>
<gene>
    <name evidence="1" type="ORF">G2W53_027940</name>
</gene>
<accession>A0A834T279</accession>
<dbReference type="Proteomes" id="UP000634136">
    <property type="component" value="Unassembled WGS sequence"/>
</dbReference>
<keyword evidence="2" id="KW-1185">Reference proteome</keyword>
<comment type="caution">
    <text evidence="1">The sequence shown here is derived from an EMBL/GenBank/DDBJ whole genome shotgun (WGS) entry which is preliminary data.</text>
</comment>
<proteinExistence type="predicted"/>
<protein>
    <submittedName>
        <fullName evidence="1">Uncharacterized protein</fullName>
    </submittedName>
</protein>
<dbReference type="AlphaFoldDB" id="A0A834T279"/>
<evidence type="ECO:0000313" key="1">
    <source>
        <dbReference type="EMBL" id="KAF7813971.1"/>
    </source>
</evidence>
<evidence type="ECO:0000313" key="2">
    <source>
        <dbReference type="Proteomes" id="UP000634136"/>
    </source>
</evidence>
<dbReference type="EMBL" id="JAAIUW010000009">
    <property type="protein sequence ID" value="KAF7813971.1"/>
    <property type="molecule type" value="Genomic_DNA"/>
</dbReference>
<organism evidence="1 2">
    <name type="scientific">Senna tora</name>
    <dbReference type="NCBI Taxonomy" id="362788"/>
    <lineage>
        <taxon>Eukaryota</taxon>
        <taxon>Viridiplantae</taxon>
        <taxon>Streptophyta</taxon>
        <taxon>Embryophyta</taxon>
        <taxon>Tracheophyta</taxon>
        <taxon>Spermatophyta</taxon>
        <taxon>Magnoliopsida</taxon>
        <taxon>eudicotyledons</taxon>
        <taxon>Gunneridae</taxon>
        <taxon>Pentapetalae</taxon>
        <taxon>rosids</taxon>
        <taxon>fabids</taxon>
        <taxon>Fabales</taxon>
        <taxon>Fabaceae</taxon>
        <taxon>Caesalpinioideae</taxon>
        <taxon>Cassia clade</taxon>
        <taxon>Senna</taxon>
    </lineage>
</organism>
<name>A0A834T279_9FABA</name>
<reference evidence="1" key="1">
    <citation type="submission" date="2020-09" db="EMBL/GenBank/DDBJ databases">
        <title>Genome-Enabled Discovery of Anthraquinone Biosynthesis in Senna tora.</title>
        <authorList>
            <person name="Kang S.-H."/>
            <person name="Pandey R.P."/>
            <person name="Lee C.-M."/>
            <person name="Sim J.-S."/>
            <person name="Jeong J.-T."/>
            <person name="Choi B.-S."/>
            <person name="Jung M."/>
            <person name="Ginzburg D."/>
            <person name="Zhao K."/>
            <person name="Won S.Y."/>
            <person name="Oh T.-J."/>
            <person name="Yu Y."/>
            <person name="Kim N.-H."/>
            <person name="Lee O.R."/>
            <person name="Lee T.-H."/>
            <person name="Bashyal P."/>
            <person name="Kim T.-S."/>
            <person name="Lee W.-H."/>
            <person name="Kawkins C."/>
            <person name="Kim C.-K."/>
            <person name="Kim J.S."/>
            <person name="Ahn B.O."/>
            <person name="Rhee S.Y."/>
            <person name="Sohng J.K."/>
        </authorList>
    </citation>
    <scope>NUCLEOTIDE SEQUENCE</scope>
    <source>
        <tissue evidence="1">Leaf</tissue>
    </source>
</reference>